<evidence type="ECO:0000259" key="2">
    <source>
        <dbReference type="Pfam" id="PF00571"/>
    </source>
</evidence>
<dbReference type="InterPro" id="IPR046342">
    <property type="entry name" value="CBS_dom_sf"/>
</dbReference>
<organism evidence="3 4">
    <name type="scientific">Morella rubra</name>
    <name type="common">Chinese bayberry</name>
    <dbReference type="NCBI Taxonomy" id="262757"/>
    <lineage>
        <taxon>Eukaryota</taxon>
        <taxon>Viridiplantae</taxon>
        <taxon>Streptophyta</taxon>
        <taxon>Embryophyta</taxon>
        <taxon>Tracheophyta</taxon>
        <taxon>Spermatophyta</taxon>
        <taxon>Magnoliopsida</taxon>
        <taxon>eudicotyledons</taxon>
        <taxon>Gunneridae</taxon>
        <taxon>Pentapetalae</taxon>
        <taxon>rosids</taxon>
        <taxon>fabids</taxon>
        <taxon>Fagales</taxon>
        <taxon>Myricaceae</taxon>
        <taxon>Morella</taxon>
    </lineage>
</organism>
<dbReference type="Pfam" id="PF00571">
    <property type="entry name" value="CBS"/>
    <property type="match status" value="1"/>
</dbReference>
<dbReference type="AlphaFoldDB" id="A0A6A1W8K4"/>
<dbReference type="OrthoDB" id="418595at2759"/>
<dbReference type="InterPro" id="IPR051257">
    <property type="entry name" value="Diverse_CBS-Domain"/>
</dbReference>
<evidence type="ECO:0000313" key="4">
    <source>
        <dbReference type="Proteomes" id="UP000516437"/>
    </source>
</evidence>
<dbReference type="SUPFAM" id="SSF54631">
    <property type="entry name" value="CBS-domain pair"/>
    <property type="match status" value="1"/>
</dbReference>
<protein>
    <submittedName>
        <fullName evidence="3">CBS domain-containing protein CBSX3, mitochondrial</fullName>
    </submittedName>
</protein>
<proteinExistence type="predicted"/>
<gene>
    <name evidence="3" type="ORF">CJ030_MR3G009404</name>
</gene>
<keyword evidence="4" id="KW-1185">Reference proteome</keyword>
<dbReference type="Gene3D" id="3.10.580.10">
    <property type="entry name" value="CBS-domain"/>
    <property type="match status" value="1"/>
</dbReference>
<sequence length="127" mass="14360">MLLTKEGEKTSSWLWCRIDDVAIDVVKNMAENNIGSLEVLKAGQEHLAGIVTERDNRTQHISVIDGKIVGKISIVDVVRAVVEQQSGELRQLIRVHQRRLLLESTAILCNWKIINSHDRILNHTADM</sequence>
<keyword evidence="1" id="KW-0129">CBS domain</keyword>
<dbReference type="PANTHER" id="PTHR43080:SF12">
    <property type="entry name" value="CYSTATHIONINE BETA-SYNTHASE (CBS) FAMILY PROTEIN"/>
    <property type="match status" value="1"/>
</dbReference>
<dbReference type="Proteomes" id="UP000516437">
    <property type="component" value="Chromosome 3"/>
</dbReference>
<evidence type="ECO:0000256" key="1">
    <source>
        <dbReference type="ARBA" id="ARBA00023122"/>
    </source>
</evidence>
<dbReference type="EMBL" id="RXIC02000021">
    <property type="protein sequence ID" value="KAB1220646.1"/>
    <property type="molecule type" value="Genomic_DNA"/>
</dbReference>
<comment type="caution">
    <text evidence="3">The sequence shown here is derived from an EMBL/GenBank/DDBJ whole genome shotgun (WGS) entry which is preliminary data.</text>
</comment>
<dbReference type="PANTHER" id="PTHR43080">
    <property type="entry name" value="CBS DOMAIN-CONTAINING PROTEIN CBSX3, MITOCHONDRIAL"/>
    <property type="match status" value="1"/>
</dbReference>
<reference evidence="3 4" key="1">
    <citation type="journal article" date="2019" name="Plant Biotechnol. J.">
        <title>The red bayberry genome and genetic basis of sex determination.</title>
        <authorList>
            <person name="Jia H.M."/>
            <person name="Jia H.J."/>
            <person name="Cai Q.L."/>
            <person name="Wang Y."/>
            <person name="Zhao H.B."/>
            <person name="Yang W.F."/>
            <person name="Wang G.Y."/>
            <person name="Li Y.H."/>
            <person name="Zhan D.L."/>
            <person name="Shen Y.T."/>
            <person name="Niu Q.F."/>
            <person name="Chang L."/>
            <person name="Qiu J."/>
            <person name="Zhao L."/>
            <person name="Xie H.B."/>
            <person name="Fu W.Y."/>
            <person name="Jin J."/>
            <person name="Li X.W."/>
            <person name="Jiao Y."/>
            <person name="Zhou C.C."/>
            <person name="Tu T."/>
            <person name="Chai C.Y."/>
            <person name="Gao J.L."/>
            <person name="Fan L.J."/>
            <person name="van de Weg E."/>
            <person name="Wang J.Y."/>
            <person name="Gao Z.S."/>
        </authorList>
    </citation>
    <scope>NUCLEOTIDE SEQUENCE [LARGE SCALE GENOMIC DNA]</scope>
    <source>
        <tissue evidence="3">Leaves</tissue>
    </source>
</reference>
<evidence type="ECO:0000313" key="3">
    <source>
        <dbReference type="EMBL" id="KAB1220646.1"/>
    </source>
</evidence>
<name>A0A6A1W8K4_9ROSI</name>
<feature type="domain" description="CBS" evidence="2">
    <location>
        <begin position="15"/>
        <end position="55"/>
    </location>
</feature>
<dbReference type="InterPro" id="IPR000644">
    <property type="entry name" value="CBS_dom"/>
</dbReference>
<accession>A0A6A1W8K4</accession>